<evidence type="ECO:0000313" key="4">
    <source>
        <dbReference type="Proteomes" id="UP000321393"/>
    </source>
</evidence>
<sequence length="78" mass="8746">MEHSQPDHLRCSFGFTKDELVPTRSQFARVRKRASSGTEVEVRAMTSWQLTRSDRGKMPPCRGARRGGRRGGRGAGRS</sequence>
<name>A0A5D3BSW8_CUCMM</name>
<comment type="caution">
    <text evidence="3">The sequence shown here is derived from an EMBL/GenBank/DDBJ whole genome shotgun (WGS) entry which is preliminary data.</text>
</comment>
<evidence type="ECO:0000256" key="1">
    <source>
        <dbReference type="SAM" id="MobiDB-lite"/>
    </source>
</evidence>
<feature type="compositionally biased region" description="Basic residues" evidence="1">
    <location>
        <begin position="63"/>
        <end position="72"/>
    </location>
</feature>
<evidence type="ECO:0000313" key="5">
    <source>
        <dbReference type="Proteomes" id="UP000321947"/>
    </source>
</evidence>
<dbReference type="EMBL" id="SSTE01001908">
    <property type="protein sequence ID" value="KAA0064188.1"/>
    <property type="molecule type" value="Genomic_DNA"/>
</dbReference>
<organism evidence="3 5">
    <name type="scientific">Cucumis melo var. makuwa</name>
    <name type="common">Oriental melon</name>
    <dbReference type="NCBI Taxonomy" id="1194695"/>
    <lineage>
        <taxon>Eukaryota</taxon>
        <taxon>Viridiplantae</taxon>
        <taxon>Streptophyta</taxon>
        <taxon>Embryophyta</taxon>
        <taxon>Tracheophyta</taxon>
        <taxon>Spermatophyta</taxon>
        <taxon>Magnoliopsida</taxon>
        <taxon>eudicotyledons</taxon>
        <taxon>Gunneridae</taxon>
        <taxon>Pentapetalae</taxon>
        <taxon>rosids</taxon>
        <taxon>fabids</taxon>
        <taxon>Cucurbitales</taxon>
        <taxon>Cucurbitaceae</taxon>
        <taxon>Benincaseae</taxon>
        <taxon>Cucumis</taxon>
    </lineage>
</organism>
<dbReference type="AlphaFoldDB" id="A0A5D3BSW8"/>
<feature type="region of interest" description="Disordered" evidence="1">
    <location>
        <begin position="31"/>
        <end position="78"/>
    </location>
</feature>
<proteinExistence type="predicted"/>
<dbReference type="Proteomes" id="UP000321947">
    <property type="component" value="Unassembled WGS sequence"/>
</dbReference>
<evidence type="ECO:0000313" key="3">
    <source>
        <dbReference type="EMBL" id="TYK02841.1"/>
    </source>
</evidence>
<dbReference type="Proteomes" id="UP000321393">
    <property type="component" value="Unassembled WGS sequence"/>
</dbReference>
<dbReference type="EMBL" id="SSTD01015334">
    <property type="protein sequence ID" value="TYK02841.1"/>
    <property type="molecule type" value="Genomic_DNA"/>
</dbReference>
<protein>
    <submittedName>
        <fullName evidence="3">Uncharacterized protein</fullName>
    </submittedName>
</protein>
<gene>
    <name evidence="3" type="ORF">E5676_scaffold218G00370</name>
    <name evidence="2" type="ORF">E6C27_scaffold548G001260</name>
</gene>
<reference evidence="4 5" key="1">
    <citation type="submission" date="2019-08" db="EMBL/GenBank/DDBJ databases">
        <title>Draft genome sequences of two oriental melons (Cucumis melo L. var makuwa).</title>
        <authorList>
            <person name="Kwon S.-Y."/>
        </authorList>
    </citation>
    <scope>NUCLEOTIDE SEQUENCE [LARGE SCALE GENOMIC DNA]</scope>
    <source>
        <strain evidence="5">cv. Chang Bougi</strain>
        <strain evidence="4">cv. SW 3</strain>
        <tissue evidence="3">Leaf</tissue>
    </source>
</reference>
<accession>A0A5D3BSW8</accession>
<evidence type="ECO:0000313" key="2">
    <source>
        <dbReference type="EMBL" id="KAA0064188.1"/>
    </source>
</evidence>